<evidence type="ECO:0000313" key="2">
    <source>
        <dbReference type="Proteomes" id="UP001056120"/>
    </source>
</evidence>
<keyword evidence="2" id="KW-1185">Reference proteome</keyword>
<sequence>MRELSGFAESVADFINLKTKISIGAIHRPPIVSKTQLGFVIGGFLIWLPFLIKKVITGETVFHNKKIWICGTVFVYFFSVSGSMFILIRRIPLFVMDRNDPNSLIFFFKGHGMQFGAEGMCVGFLFTVVGLLLSLVTRVVVRMKDSMRQRVTMVSTMIVSFWAVKQVVGLSHWKSGYAVHAYLPSSGYK</sequence>
<proteinExistence type="predicted"/>
<dbReference type="Proteomes" id="UP001056120">
    <property type="component" value="Linkage Group LG01"/>
</dbReference>
<dbReference type="EMBL" id="CM042018">
    <property type="protein sequence ID" value="KAI3829372.1"/>
    <property type="molecule type" value="Genomic_DNA"/>
</dbReference>
<accession>A0ACB9KAT1</accession>
<reference evidence="2" key="1">
    <citation type="journal article" date="2022" name="Mol. Ecol. Resour.">
        <title>The genomes of chicory, endive, great burdock and yacon provide insights into Asteraceae palaeo-polyploidization history and plant inulin production.</title>
        <authorList>
            <person name="Fan W."/>
            <person name="Wang S."/>
            <person name="Wang H."/>
            <person name="Wang A."/>
            <person name="Jiang F."/>
            <person name="Liu H."/>
            <person name="Zhao H."/>
            <person name="Xu D."/>
            <person name="Zhang Y."/>
        </authorList>
    </citation>
    <scope>NUCLEOTIDE SEQUENCE [LARGE SCALE GENOMIC DNA]</scope>
    <source>
        <strain evidence="2">cv. Yunnan</strain>
    </source>
</reference>
<protein>
    <submittedName>
        <fullName evidence="1">Uncharacterized protein</fullName>
    </submittedName>
</protein>
<evidence type="ECO:0000313" key="1">
    <source>
        <dbReference type="EMBL" id="KAI3829372.1"/>
    </source>
</evidence>
<gene>
    <name evidence="1" type="ORF">L1987_03495</name>
</gene>
<comment type="caution">
    <text evidence="1">The sequence shown here is derived from an EMBL/GenBank/DDBJ whole genome shotgun (WGS) entry which is preliminary data.</text>
</comment>
<reference evidence="1 2" key="2">
    <citation type="journal article" date="2022" name="Mol. Ecol. Resour.">
        <title>The genomes of chicory, endive, great burdock and yacon provide insights into Asteraceae paleo-polyploidization history and plant inulin production.</title>
        <authorList>
            <person name="Fan W."/>
            <person name="Wang S."/>
            <person name="Wang H."/>
            <person name="Wang A."/>
            <person name="Jiang F."/>
            <person name="Liu H."/>
            <person name="Zhao H."/>
            <person name="Xu D."/>
            <person name="Zhang Y."/>
        </authorList>
    </citation>
    <scope>NUCLEOTIDE SEQUENCE [LARGE SCALE GENOMIC DNA]</scope>
    <source>
        <strain evidence="2">cv. Yunnan</strain>
        <tissue evidence="1">Leaves</tissue>
    </source>
</reference>
<organism evidence="1 2">
    <name type="scientific">Smallanthus sonchifolius</name>
    <dbReference type="NCBI Taxonomy" id="185202"/>
    <lineage>
        <taxon>Eukaryota</taxon>
        <taxon>Viridiplantae</taxon>
        <taxon>Streptophyta</taxon>
        <taxon>Embryophyta</taxon>
        <taxon>Tracheophyta</taxon>
        <taxon>Spermatophyta</taxon>
        <taxon>Magnoliopsida</taxon>
        <taxon>eudicotyledons</taxon>
        <taxon>Gunneridae</taxon>
        <taxon>Pentapetalae</taxon>
        <taxon>asterids</taxon>
        <taxon>campanulids</taxon>
        <taxon>Asterales</taxon>
        <taxon>Asteraceae</taxon>
        <taxon>Asteroideae</taxon>
        <taxon>Heliantheae alliance</taxon>
        <taxon>Millerieae</taxon>
        <taxon>Smallanthus</taxon>
    </lineage>
</organism>
<name>A0ACB9KAT1_9ASTR</name>